<dbReference type="Proteomes" id="UP000824267">
    <property type="component" value="Unassembled WGS sequence"/>
</dbReference>
<comment type="cofactor">
    <cofactor evidence="1">
        <name>Mg(2+)</name>
        <dbReference type="ChEBI" id="CHEBI:18420"/>
    </cofactor>
</comment>
<dbReference type="InterPro" id="IPR000086">
    <property type="entry name" value="NUDIX_hydrolase_dom"/>
</dbReference>
<dbReference type="PRINTS" id="PR00502">
    <property type="entry name" value="NUDIXFAMILY"/>
</dbReference>
<reference evidence="5" key="2">
    <citation type="submission" date="2021-04" db="EMBL/GenBank/DDBJ databases">
        <authorList>
            <person name="Gilroy R."/>
        </authorList>
    </citation>
    <scope>NUCLEOTIDE SEQUENCE</scope>
    <source>
        <strain evidence="5">Gambia16-930</strain>
    </source>
</reference>
<comment type="caution">
    <text evidence="5">The sequence shown here is derived from an EMBL/GenBank/DDBJ whole genome shotgun (WGS) entry which is preliminary data.</text>
</comment>
<gene>
    <name evidence="5" type="ORF">IAC47_07700</name>
</gene>
<evidence type="ECO:0000256" key="2">
    <source>
        <dbReference type="ARBA" id="ARBA00022801"/>
    </source>
</evidence>
<evidence type="ECO:0000313" key="6">
    <source>
        <dbReference type="Proteomes" id="UP000824267"/>
    </source>
</evidence>
<evidence type="ECO:0000313" key="5">
    <source>
        <dbReference type="EMBL" id="HIW88132.1"/>
    </source>
</evidence>
<dbReference type="AlphaFoldDB" id="A0A9D1RK40"/>
<dbReference type="PROSITE" id="PS51462">
    <property type="entry name" value="NUDIX"/>
    <property type="match status" value="1"/>
</dbReference>
<dbReference type="SUPFAM" id="SSF55811">
    <property type="entry name" value="Nudix"/>
    <property type="match status" value="1"/>
</dbReference>
<dbReference type="InterPro" id="IPR015797">
    <property type="entry name" value="NUDIX_hydrolase-like_dom_sf"/>
</dbReference>
<protein>
    <submittedName>
        <fullName evidence="5">NUDIX domain-containing protein</fullName>
    </submittedName>
</protein>
<dbReference type="PANTHER" id="PTHR43046">
    <property type="entry name" value="GDP-MANNOSE MANNOSYL HYDROLASE"/>
    <property type="match status" value="1"/>
</dbReference>
<organism evidence="5 6">
    <name type="scientific">Candidatus Onthomorpha intestinigallinarum</name>
    <dbReference type="NCBI Taxonomy" id="2840880"/>
    <lineage>
        <taxon>Bacteria</taxon>
        <taxon>Pseudomonadati</taxon>
        <taxon>Bacteroidota</taxon>
        <taxon>Bacteroidia</taxon>
        <taxon>Bacteroidales</taxon>
        <taxon>Candidatus Onthomorpha</taxon>
    </lineage>
</organism>
<dbReference type="Pfam" id="PF00293">
    <property type="entry name" value="NUDIX"/>
    <property type="match status" value="1"/>
</dbReference>
<feature type="domain" description="Nudix hydrolase" evidence="4">
    <location>
        <begin position="10"/>
        <end position="139"/>
    </location>
</feature>
<evidence type="ECO:0000256" key="1">
    <source>
        <dbReference type="ARBA" id="ARBA00001946"/>
    </source>
</evidence>
<evidence type="ECO:0000256" key="3">
    <source>
        <dbReference type="RuleBase" id="RU003476"/>
    </source>
</evidence>
<sequence>MFKRVTSELKFVQAAGGIVENEKGQYLFIFRASHWDLPKGHREKGENLETTALREVMEETGIKKLVLKEKVGVTYHVYNMRCAREIKETHWYRMESSSDEKLFPQYDEGIVKVEWHTRQQVEKLKKNYFPSLLDLLCRFGFRFD</sequence>
<evidence type="ECO:0000259" key="4">
    <source>
        <dbReference type="PROSITE" id="PS51462"/>
    </source>
</evidence>
<name>A0A9D1RK40_9BACT</name>
<dbReference type="InterPro" id="IPR020084">
    <property type="entry name" value="NUDIX_hydrolase_CS"/>
</dbReference>
<dbReference type="PANTHER" id="PTHR43046:SF14">
    <property type="entry name" value="MUTT_NUDIX FAMILY PROTEIN"/>
    <property type="match status" value="1"/>
</dbReference>
<keyword evidence="2 3" id="KW-0378">Hydrolase</keyword>
<dbReference type="CDD" id="cd03673">
    <property type="entry name" value="NUDIX_Ap6A_hydrolase"/>
    <property type="match status" value="1"/>
</dbReference>
<dbReference type="Gene3D" id="3.90.79.10">
    <property type="entry name" value="Nucleoside Triphosphate Pyrophosphohydrolase"/>
    <property type="match status" value="1"/>
</dbReference>
<dbReference type="GO" id="GO:0016787">
    <property type="term" value="F:hydrolase activity"/>
    <property type="evidence" value="ECO:0007669"/>
    <property type="project" value="UniProtKB-KW"/>
</dbReference>
<comment type="similarity">
    <text evidence="3">Belongs to the Nudix hydrolase family.</text>
</comment>
<proteinExistence type="inferred from homology"/>
<dbReference type="InterPro" id="IPR020476">
    <property type="entry name" value="Nudix_hydrolase"/>
</dbReference>
<reference evidence="5" key="1">
    <citation type="journal article" date="2021" name="PeerJ">
        <title>Extensive microbial diversity within the chicken gut microbiome revealed by metagenomics and culture.</title>
        <authorList>
            <person name="Gilroy R."/>
            <person name="Ravi A."/>
            <person name="Getino M."/>
            <person name="Pursley I."/>
            <person name="Horton D.L."/>
            <person name="Alikhan N.F."/>
            <person name="Baker D."/>
            <person name="Gharbi K."/>
            <person name="Hall N."/>
            <person name="Watson M."/>
            <person name="Adriaenssens E.M."/>
            <person name="Foster-Nyarko E."/>
            <person name="Jarju S."/>
            <person name="Secka A."/>
            <person name="Antonio M."/>
            <person name="Oren A."/>
            <person name="Chaudhuri R.R."/>
            <person name="La Ragione R."/>
            <person name="Hildebrand F."/>
            <person name="Pallen M.J."/>
        </authorList>
    </citation>
    <scope>NUCLEOTIDE SEQUENCE</scope>
    <source>
        <strain evidence="5">Gambia16-930</strain>
    </source>
</reference>
<dbReference type="EMBL" id="DXGG01000240">
    <property type="protein sequence ID" value="HIW88132.1"/>
    <property type="molecule type" value="Genomic_DNA"/>
</dbReference>
<accession>A0A9D1RK40</accession>
<dbReference type="PROSITE" id="PS00893">
    <property type="entry name" value="NUDIX_BOX"/>
    <property type="match status" value="1"/>
</dbReference>